<proteinExistence type="predicted"/>
<evidence type="ECO:0000313" key="1">
    <source>
        <dbReference type="EMBL" id="PWS26540.1"/>
    </source>
</evidence>
<protein>
    <submittedName>
        <fullName evidence="1">Uncharacterized protein</fullName>
    </submittedName>
</protein>
<name>A0A317EI98_9SPHI</name>
<dbReference type="EMBL" id="QGNZ01000004">
    <property type="protein sequence ID" value="PWS26540.1"/>
    <property type="molecule type" value="Genomic_DNA"/>
</dbReference>
<sequence>MNNETLKTNTLTYSSTIRKLISTLPFSALSESFKPKGFVGAVYQSSKDLNLTPSFLNRLIKVEARLGAKRLSNQNHVGNRKSKIVN</sequence>
<dbReference type="AlphaFoldDB" id="A0A317EI98"/>
<reference evidence="1 2" key="1">
    <citation type="submission" date="2018-05" db="EMBL/GenBank/DDBJ databases">
        <title>Pedobacter paludis sp. nov., isolated from wetland soil.</title>
        <authorList>
            <person name="Zhang Y."/>
            <person name="Wang G."/>
        </authorList>
    </citation>
    <scope>NUCLEOTIDE SEQUENCE [LARGE SCALE GENOMIC DNA]</scope>
    <source>
        <strain evidence="1 2">KCTC22721</strain>
    </source>
</reference>
<accession>A0A317EI98</accession>
<evidence type="ECO:0000313" key="2">
    <source>
        <dbReference type="Proteomes" id="UP000245379"/>
    </source>
</evidence>
<organism evidence="1 2">
    <name type="scientific">Pedobacter yonginense</name>
    <dbReference type="NCBI Taxonomy" id="651869"/>
    <lineage>
        <taxon>Bacteria</taxon>
        <taxon>Pseudomonadati</taxon>
        <taxon>Bacteroidota</taxon>
        <taxon>Sphingobacteriia</taxon>
        <taxon>Sphingobacteriales</taxon>
        <taxon>Sphingobacteriaceae</taxon>
        <taxon>Pedobacter</taxon>
    </lineage>
</organism>
<keyword evidence="2" id="KW-1185">Reference proteome</keyword>
<comment type="caution">
    <text evidence="1">The sequence shown here is derived from an EMBL/GenBank/DDBJ whole genome shotgun (WGS) entry which is preliminary data.</text>
</comment>
<dbReference type="Proteomes" id="UP000245379">
    <property type="component" value="Unassembled WGS sequence"/>
</dbReference>
<dbReference type="RefSeq" id="WP_109927102.1">
    <property type="nucleotide sequence ID" value="NZ_QGNZ01000004.1"/>
</dbReference>
<gene>
    <name evidence="1" type="ORF">DHW03_17360</name>
</gene>